<dbReference type="InterPro" id="IPR036369">
    <property type="entry name" value="HIPIP_sf"/>
</dbReference>
<proteinExistence type="inferred from homology"/>
<evidence type="ECO:0000259" key="9">
    <source>
        <dbReference type="PROSITE" id="PS51373"/>
    </source>
</evidence>
<dbReference type="AlphaFoldDB" id="A0A1T5PBP9"/>
<reference evidence="10 11" key="1">
    <citation type="submission" date="2017-02" db="EMBL/GenBank/DDBJ databases">
        <authorList>
            <person name="Peterson S.W."/>
        </authorList>
    </citation>
    <scope>NUCLEOTIDE SEQUENCE [LARGE SCALE GENOMIC DNA]</scope>
    <source>
        <strain evidence="10 11">DSM 18108</strain>
    </source>
</reference>
<dbReference type="GO" id="GO:0046872">
    <property type="term" value="F:metal ion binding"/>
    <property type="evidence" value="ECO:0007669"/>
    <property type="project" value="UniProtKB-KW"/>
</dbReference>
<protein>
    <recommendedName>
        <fullName evidence="7">High-potential iron-sulfur protein</fullName>
        <shortName evidence="7">HiPIP</shortName>
    </recommendedName>
</protein>
<comment type="subunit">
    <text evidence="7">Homodimer.</text>
</comment>
<accession>A0A1T5PBP9</accession>
<evidence type="ECO:0000256" key="1">
    <source>
        <dbReference type="ARBA" id="ARBA00022448"/>
    </source>
</evidence>
<dbReference type="Proteomes" id="UP000190166">
    <property type="component" value="Unassembled WGS sequence"/>
</dbReference>
<evidence type="ECO:0000256" key="4">
    <source>
        <dbReference type="ARBA" id="ARBA00022982"/>
    </source>
</evidence>
<keyword evidence="1 7" id="KW-0813">Transport</keyword>
<dbReference type="RefSeq" id="WP_079473192.1">
    <property type="nucleotide sequence ID" value="NZ_FUZZ01000006.1"/>
</dbReference>
<dbReference type="Gene3D" id="4.10.490.10">
    <property type="entry name" value="High potential iron-sulphur protein"/>
    <property type="match status" value="1"/>
</dbReference>
<keyword evidence="6 7" id="KW-0411">Iron-sulfur</keyword>
<evidence type="ECO:0000256" key="5">
    <source>
        <dbReference type="ARBA" id="ARBA00023004"/>
    </source>
</evidence>
<evidence type="ECO:0000256" key="3">
    <source>
        <dbReference type="ARBA" id="ARBA00022723"/>
    </source>
</evidence>
<feature type="region of interest" description="Disordered" evidence="8">
    <location>
        <begin position="35"/>
        <end position="58"/>
    </location>
</feature>
<evidence type="ECO:0000256" key="2">
    <source>
        <dbReference type="ARBA" id="ARBA00022485"/>
    </source>
</evidence>
<dbReference type="Pfam" id="PF01355">
    <property type="entry name" value="HIPIP"/>
    <property type="match status" value="1"/>
</dbReference>
<dbReference type="PROSITE" id="PS51373">
    <property type="entry name" value="HIPIP"/>
    <property type="match status" value="1"/>
</dbReference>
<dbReference type="GO" id="GO:0009055">
    <property type="term" value="F:electron transfer activity"/>
    <property type="evidence" value="ECO:0007669"/>
    <property type="project" value="InterPro"/>
</dbReference>
<keyword evidence="5 7" id="KW-0408">Iron</keyword>
<dbReference type="GO" id="GO:0051539">
    <property type="term" value="F:4 iron, 4 sulfur cluster binding"/>
    <property type="evidence" value="ECO:0007669"/>
    <property type="project" value="UniProtKB-KW"/>
</dbReference>
<evidence type="ECO:0000313" key="11">
    <source>
        <dbReference type="Proteomes" id="UP000190166"/>
    </source>
</evidence>
<sequence>MNEIERRQFIKNGILFSASFLAGGLLLLGCGNSQKENATGDRKAKEEKNDAPAKDPCDASALSAEDLKARKALGYVDQTPMKEKRCGNCKLFVPAQGEKSCNTCPLFKGPVSPKGYCTYWAPKGI</sequence>
<organism evidence="10 11">
    <name type="scientific">Chitinophaga ginsengisegetis</name>
    <dbReference type="NCBI Taxonomy" id="393003"/>
    <lineage>
        <taxon>Bacteria</taxon>
        <taxon>Pseudomonadati</taxon>
        <taxon>Bacteroidota</taxon>
        <taxon>Chitinophagia</taxon>
        <taxon>Chitinophagales</taxon>
        <taxon>Chitinophagaceae</taxon>
        <taxon>Chitinophaga</taxon>
    </lineage>
</organism>
<keyword evidence="11" id="KW-1185">Reference proteome</keyword>
<evidence type="ECO:0000256" key="8">
    <source>
        <dbReference type="SAM" id="MobiDB-lite"/>
    </source>
</evidence>
<evidence type="ECO:0000313" key="10">
    <source>
        <dbReference type="EMBL" id="SKD10027.1"/>
    </source>
</evidence>
<evidence type="ECO:0000256" key="7">
    <source>
        <dbReference type="RuleBase" id="RU000620"/>
    </source>
</evidence>
<keyword evidence="2 7" id="KW-0004">4Fe-4S</keyword>
<keyword evidence="4 7" id="KW-0249">Electron transport</keyword>
<name>A0A1T5PBP9_9BACT</name>
<dbReference type="InterPro" id="IPR000170">
    <property type="entry name" value="High_potential_FeS_prot"/>
</dbReference>
<keyword evidence="3 7" id="KW-0479">Metal-binding</keyword>
<feature type="domain" description="High potential iron-sulfur proteins family profile" evidence="9">
    <location>
        <begin position="57"/>
        <end position="125"/>
    </location>
</feature>
<gene>
    <name evidence="10" type="ORF">SAMN05660461_5927</name>
</gene>
<dbReference type="PROSITE" id="PS51257">
    <property type="entry name" value="PROKAR_LIPOPROTEIN"/>
    <property type="match status" value="1"/>
</dbReference>
<dbReference type="SUPFAM" id="SSF57652">
    <property type="entry name" value="HIPIP (high potential iron protein)"/>
    <property type="match status" value="1"/>
</dbReference>
<dbReference type="GO" id="GO:0019646">
    <property type="term" value="P:aerobic electron transport chain"/>
    <property type="evidence" value="ECO:0007669"/>
    <property type="project" value="InterPro"/>
</dbReference>
<comment type="similarity">
    <text evidence="7">Belongs to the high-potential iron-sulfur protein (HiPIP) family.</text>
</comment>
<evidence type="ECO:0000256" key="6">
    <source>
        <dbReference type="ARBA" id="ARBA00023014"/>
    </source>
</evidence>
<dbReference type="STRING" id="393003.SAMN05660461_5927"/>
<comment type="function">
    <text evidence="7">Specific class of high-redox-potential 4Fe-4S ferredoxins. Functions in anaerobic electron transport in most purple and in some other photosynthetic bacteria and in at least one genus (Paracoccus) of halophilic, denitrifying bacteria.</text>
</comment>
<feature type="compositionally biased region" description="Basic and acidic residues" evidence="8">
    <location>
        <begin position="38"/>
        <end position="57"/>
    </location>
</feature>
<dbReference type="EMBL" id="FUZZ01000006">
    <property type="protein sequence ID" value="SKD10027.1"/>
    <property type="molecule type" value="Genomic_DNA"/>
</dbReference>